<dbReference type="GO" id="GO:0005975">
    <property type="term" value="P:carbohydrate metabolic process"/>
    <property type="evidence" value="ECO:0007669"/>
    <property type="project" value="InterPro"/>
</dbReference>
<dbReference type="SUPFAM" id="SSF52279">
    <property type="entry name" value="Beta-D-glucan exohydrolase, C-terminal domain"/>
    <property type="match status" value="1"/>
</dbReference>
<dbReference type="InterPro" id="IPR017853">
    <property type="entry name" value="GH"/>
</dbReference>
<dbReference type="GO" id="GO:0009254">
    <property type="term" value="P:peptidoglycan turnover"/>
    <property type="evidence" value="ECO:0007669"/>
    <property type="project" value="TreeGrafter"/>
</dbReference>
<dbReference type="Pfam" id="PF01915">
    <property type="entry name" value="Glyco_hydro_3_C"/>
    <property type="match status" value="1"/>
</dbReference>
<dbReference type="PRINTS" id="PR00133">
    <property type="entry name" value="GLHYDRLASE3"/>
</dbReference>
<dbReference type="Pfam" id="PF00933">
    <property type="entry name" value="Glyco_hydro_3"/>
    <property type="match status" value="1"/>
</dbReference>
<proteinExistence type="inferred from homology"/>
<evidence type="ECO:0000259" key="6">
    <source>
        <dbReference type="PROSITE" id="PS51272"/>
    </source>
</evidence>
<comment type="caution">
    <text evidence="7">The sequence shown here is derived from an EMBL/GenBank/DDBJ whole genome shotgun (WGS) entry which is preliminary data.</text>
</comment>
<dbReference type="PANTHER" id="PTHR30480">
    <property type="entry name" value="BETA-HEXOSAMINIDASE-RELATED"/>
    <property type="match status" value="1"/>
</dbReference>
<dbReference type="InterPro" id="IPR050226">
    <property type="entry name" value="NagZ_Beta-hexosaminidase"/>
</dbReference>
<dbReference type="PROSITE" id="PS51272">
    <property type="entry name" value="SLH"/>
    <property type="match status" value="3"/>
</dbReference>
<feature type="domain" description="SLH" evidence="6">
    <location>
        <begin position="678"/>
        <end position="741"/>
    </location>
</feature>
<keyword evidence="8" id="KW-1185">Reference proteome</keyword>
<comment type="similarity">
    <text evidence="2">Belongs to the glycosyl hydrolase 3 family.</text>
</comment>
<dbReference type="EMBL" id="MPDM01000002">
    <property type="protein sequence ID" value="OKL50276.1"/>
    <property type="molecule type" value="Genomic_DNA"/>
</dbReference>
<dbReference type="InterPro" id="IPR002772">
    <property type="entry name" value="Glyco_hydro_3_C"/>
</dbReference>
<dbReference type="PANTHER" id="PTHR30480:SF13">
    <property type="entry name" value="BETA-HEXOSAMINIDASE"/>
    <property type="match status" value="1"/>
</dbReference>
<dbReference type="STRING" id="156892.BM477_02490"/>
<dbReference type="RefSeq" id="WP_075361101.1">
    <property type="nucleotide sequence ID" value="NZ_MPDM01000002.1"/>
</dbReference>
<dbReference type="InterPro" id="IPR036962">
    <property type="entry name" value="Glyco_hydro_3_N_sf"/>
</dbReference>
<dbReference type="Pfam" id="PF00395">
    <property type="entry name" value="SLH"/>
    <property type="match status" value="3"/>
</dbReference>
<dbReference type="Gene3D" id="3.20.20.300">
    <property type="entry name" value="Glycoside hydrolase, family 3, N-terminal domain"/>
    <property type="match status" value="1"/>
</dbReference>
<keyword evidence="5" id="KW-0326">Glycosidase</keyword>
<dbReference type="InterPro" id="IPR001119">
    <property type="entry name" value="SLH_dom"/>
</dbReference>
<accession>A0A1Q5PRT7</accession>
<dbReference type="EC" id="3.2.1.52" evidence="3"/>
<dbReference type="AlphaFoldDB" id="A0A1Q5PRT7"/>
<protein>
    <recommendedName>
        <fullName evidence="3">beta-N-acetylhexosaminidase</fullName>
        <ecNumber evidence="3">3.2.1.52</ecNumber>
    </recommendedName>
</protein>
<dbReference type="SUPFAM" id="SSF51445">
    <property type="entry name" value="(Trans)glycosidases"/>
    <property type="match status" value="2"/>
</dbReference>
<evidence type="ECO:0000256" key="2">
    <source>
        <dbReference type="ARBA" id="ARBA00005336"/>
    </source>
</evidence>
<name>A0A1Q5PRT7_9ACTO</name>
<dbReference type="GO" id="GO:0004563">
    <property type="term" value="F:beta-N-acetylhexosaminidase activity"/>
    <property type="evidence" value="ECO:0007669"/>
    <property type="project" value="UniProtKB-EC"/>
</dbReference>
<sequence>MLSSYFHSKYSLRNKLLASVAISGIVFTGLGFVTPTATAAESTHFSGATSSAVKTANTDPHERAVALRNQMSLDEKLGQLIWTHVYGSDANQVTEKQAASNEAVFGTGITTPAAAIQHWKLGGVLYFNWSDNIGRPADLQQIASLSNGLQDAARATGTGVPLAITVDQEGGLVARLRGSTTDFPGNMALGATRSTELAQQQGVVMGRELKAVGINVDFAPVADVNTNPQNPVIGIRSIGSDPKLVADLTKAQVLGLQSEGVSATAKHFPGHGDTSSDSHTSLPVVNYDRATLDQHLEPFRAAIAAETDMIMTAHVIVKAIDPQQPATLSKAVLTDLLRDEMGFQGIITTDAIDMEGAQLAVMTEEEIQHYNDWKCKGTTSINGGKNTAPENAEACIDLMKKIRGEVTVKAVAAGSDIVLNTYDVSASVEALKTALQDGTLSEDHINASVDRVLEWKARRGVLDSPNADLSQIDTTVKNGEAKYIASQISSLATTLVRNKNQVLPLPAGAKVLVTGSTYGNPEKLEPRLANFGFRTSYETTKKLNPTDEEIAKQVAAASNVDYIIYTAYRAYTSTQQQKAVKALAETGKPVIVVVTHVPYDSAALPQANAVLNIYGNQDPNHEGAARALTGLISPRGSLPVSVPAIAGIEGSRSLPYGYSLTYPSRVPVIDRALAPAPEEAPFQDVPVNRTFAGEINWLKTTGISTGWDDNTFHPLEGISREAFAAFLYRLIDSKPGATQMDLHEDITSPFMDYQNGKFSNEVAHVARLGIIKGWPDGTFRPEEKISREAVAAMLHRMCEETRFVCATGLNTLPVPEVSGNVFSDVPAGAMFAADIQWFKQTQITTGYPDFTFRPQEPVHRDAIAAFLYRLTKNRIR</sequence>
<gene>
    <name evidence="7" type="ORF">BM477_02490</name>
</gene>
<reference evidence="8" key="1">
    <citation type="submission" date="2016-11" db="EMBL/GenBank/DDBJ databases">
        <title>Actinomyces gypaetusis sp. nov. isolated from Gypaetus barbatus in Qinghai Tibet Plateau China.</title>
        <authorList>
            <person name="Meng X."/>
        </authorList>
    </citation>
    <scope>NUCLEOTIDE SEQUENCE [LARGE SCALE GENOMIC DNA]</scope>
    <source>
        <strain evidence="8">DSM 15383</strain>
    </source>
</reference>
<comment type="catalytic activity">
    <reaction evidence="1">
        <text>Hydrolysis of terminal non-reducing N-acetyl-D-hexosamine residues in N-acetyl-beta-D-hexosaminides.</text>
        <dbReference type="EC" id="3.2.1.52"/>
    </reaction>
</comment>
<evidence type="ECO:0000256" key="3">
    <source>
        <dbReference type="ARBA" id="ARBA00012663"/>
    </source>
</evidence>
<evidence type="ECO:0000256" key="5">
    <source>
        <dbReference type="ARBA" id="ARBA00023295"/>
    </source>
</evidence>
<dbReference type="Proteomes" id="UP000186465">
    <property type="component" value="Unassembled WGS sequence"/>
</dbReference>
<feature type="domain" description="SLH" evidence="6">
    <location>
        <begin position="745"/>
        <end position="808"/>
    </location>
</feature>
<evidence type="ECO:0000256" key="1">
    <source>
        <dbReference type="ARBA" id="ARBA00001231"/>
    </source>
</evidence>
<dbReference type="InterPro" id="IPR001764">
    <property type="entry name" value="Glyco_hydro_3_N"/>
</dbReference>
<feature type="domain" description="SLH" evidence="6">
    <location>
        <begin position="818"/>
        <end position="876"/>
    </location>
</feature>
<evidence type="ECO:0000256" key="4">
    <source>
        <dbReference type="ARBA" id="ARBA00022801"/>
    </source>
</evidence>
<dbReference type="InterPro" id="IPR036881">
    <property type="entry name" value="Glyco_hydro_3_C_sf"/>
</dbReference>
<organism evidence="7 8">
    <name type="scientific">Boudabousia marimammalium</name>
    <dbReference type="NCBI Taxonomy" id="156892"/>
    <lineage>
        <taxon>Bacteria</taxon>
        <taxon>Bacillati</taxon>
        <taxon>Actinomycetota</taxon>
        <taxon>Actinomycetes</taxon>
        <taxon>Actinomycetales</taxon>
        <taxon>Actinomycetaceae</taxon>
        <taxon>Boudabousia</taxon>
    </lineage>
</organism>
<evidence type="ECO:0000313" key="8">
    <source>
        <dbReference type="Proteomes" id="UP000186465"/>
    </source>
</evidence>
<dbReference type="Gene3D" id="3.40.50.1700">
    <property type="entry name" value="Glycoside hydrolase family 3 C-terminal domain"/>
    <property type="match status" value="1"/>
</dbReference>
<keyword evidence="4" id="KW-0378">Hydrolase</keyword>
<dbReference type="OrthoDB" id="9805821at2"/>
<evidence type="ECO:0000313" key="7">
    <source>
        <dbReference type="EMBL" id="OKL50276.1"/>
    </source>
</evidence>